<accession>A0AB37Z4D6</accession>
<dbReference type="Proteomes" id="UP000242418">
    <property type="component" value="Unassembled WGS sequence"/>
</dbReference>
<gene>
    <name evidence="3" type="ORF">SAMN05216370_0547</name>
</gene>
<dbReference type="RefSeq" id="WP_244152821.1">
    <property type="nucleotide sequence ID" value="NZ_FMTL01000001.1"/>
</dbReference>
<proteinExistence type="predicted"/>
<dbReference type="Pfam" id="PF00535">
    <property type="entry name" value="Glycos_transf_2"/>
    <property type="match status" value="1"/>
</dbReference>
<dbReference type="Gene3D" id="3.40.50.2000">
    <property type="entry name" value="Glycogen Phosphorylase B"/>
    <property type="match status" value="1"/>
</dbReference>
<keyword evidence="4" id="KW-1185">Reference proteome</keyword>
<evidence type="ECO:0000256" key="1">
    <source>
        <dbReference type="ARBA" id="ARBA00022519"/>
    </source>
</evidence>
<dbReference type="GO" id="GO:0016740">
    <property type="term" value="F:transferase activity"/>
    <property type="evidence" value="ECO:0007669"/>
    <property type="project" value="UniProtKB-KW"/>
</dbReference>
<dbReference type="InterPro" id="IPR001173">
    <property type="entry name" value="Glyco_trans_2-like"/>
</dbReference>
<reference evidence="3 4" key="1">
    <citation type="submission" date="2016-10" db="EMBL/GenBank/DDBJ databases">
        <authorList>
            <person name="Varghese N."/>
            <person name="Submissions S."/>
        </authorList>
    </citation>
    <scope>NUCLEOTIDE SEQUENCE [LARGE SCALE GENOMIC DNA]</scope>
    <source>
        <strain evidence="3 4">DSM 17833</strain>
    </source>
</reference>
<evidence type="ECO:0000259" key="2">
    <source>
        <dbReference type="Pfam" id="PF00535"/>
    </source>
</evidence>
<organism evidence="3 4">
    <name type="scientific">Pseudomonas peli</name>
    <dbReference type="NCBI Taxonomy" id="592361"/>
    <lineage>
        <taxon>Bacteria</taxon>
        <taxon>Pseudomonadati</taxon>
        <taxon>Pseudomonadota</taxon>
        <taxon>Gammaproteobacteria</taxon>
        <taxon>Pseudomonadales</taxon>
        <taxon>Pseudomonadaceae</taxon>
        <taxon>Pseudomonas</taxon>
    </lineage>
</organism>
<name>A0AB37Z4D6_9PSED</name>
<dbReference type="PANTHER" id="PTHR43685:SF2">
    <property type="entry name" value="GLYCOSYLTRANSFERASE 2-LIKE DOMAIN-CONTAINING PROTEIN"/>
    <property type="match status" value="1"/>
</dbReference>
<protein>
    <submittedName>
        <fullName evidence="3">Glycosyl transferase family 2</fullName>
    </submittedName>
</protein>
<dbReference type="PANTHER" id="PTHR43685">
    <property type="entry name" value="GLYCOSYLTRANSFERASE"/>
    <property type="match status" value="1"/>
</dbReference>
<dbReference type="EMBL" id="FMTL01000001">
    <property type="protein sequence ID" value="SCW34038.1"/>
    <property type="molecule type" value="Genomic_DNA"/>
</dbReference>
<feature type="domain" description="Glycosyltransferase 2-like" evidence="2">
    <location>
        <begin position="569"/>
        <end position="745"/>
    </location>
</feature>
<keyword evidence="1" id="KW-0472">Membrane</keyword>
<dbReference type="GO" id="GO:0044010">
    <property type="term" value="P:single-species biofilm formation"/>
    <property type="evidence" value="ECO:0007669"/>
    <property type="project" value="TreeGrafter"/>
</dbReference>
<dbReference type="SUPFAM" id="SSF53756">
    <property type="entry name" value="UDP-Glycosyltransferase/glycogen phosphorylase"/>
    <property type="match status" value="1"/>
</dbReference>
<sequence length="1172" mass="130626">MRKLFSKRPHPYYIYAPDYRRTSAGVRVMHMLCDALMRTGHEAYVTASVLNPELMTPQLTDGVVKLHRTQGLEPITVYPEIVEGNPLNAGVVARYLLNRPGFIEGSGKFGEEDILFAYSRDLLIPGIPDDRVMMLPPFDLTVFRLPENPEKRVSGKVCYYRGRRGDLYIDPSLLPPDAVEITAQWPVSWEEMADLFQQCETFYCCGSSALGAEAALCGCLCVVILEEGAPRIGVHETQSDGVAWGVAPEELERARSTLPQVRDNWLRLEAEFWPALDHFIEVTQAASKERAGNTGKYELLRWLGERIPSKAQHELISRRLETVANPVFGVLILDVEGSNERLVRTVSSLGLEHSLYASVRILALTTALVPQTSAEDKLHFIRFDGRDHIEAINQIIEQSSFDWLMLVNAGDEFTPSGLLIAALDLLGAPALRAVYGDEVIRQAGGGLGIALRPDLNLDMLLSLPAGMSRHWLFKRDVWLDMGGFRAEAGEAFELDYILRLIEAQGFNGLGHISEPLLICNALNLKDSPDERATIQRHLLARGFQDARLGSRLSGCYDLDYGVASNALVSILVLVKGALGKVQRCLESVLERTSYPHYEVLLLDQGNDDPVLLEWLAGLEQLGTEHIRVLRFADIPASQVRNQAAELARGEFLLWLDSGIAVFEAEWLQQLLNHAARPEVGAVGAKLLGGDRSVRQAGLVLGLGGVAGPAFIGLSPDAPGYLQRLQIDQNYTALGGQCLMLRKQLFIEAGGFEQSSDLARWADVDLCLRLHEAGYLNVWTPRVELLINEEELPPASVKEEDAMYARWLPQLACDPAYNPNLSLSDASGFKLAESPLSWRPLSSWKPLPTVLAHAADAMGCGHYRVIQPLGALNRAGLADGVLSDRFLTVAELERFRPDAIVLQRQISDAQIEQIRRIKSFSAAFKVFELDDYLPNLPMKSAHRAHMPKDITRSLRRGLSYVNRFVVSTEPLAEAYYGLHDDIRVVHNRLDPQWWRGLSSQRRSSKKPRVGWAGGVSHTGDLEMISDVVKALVDEVEWVFFGMCPDKLRPYVHEFHPGIAIDKYPAALARMNLDLALAPVEQNLFNECKSNLRLLEYGACGFPVVCSDLVCYQGALPVTRVKNRFKDWVDAIRMHISDLDASAKMGDDLRKQVQDSWMLEGINLEAWRTSWLPD</sequence>
<evidence type="ECO:0000313" key="3">
    <source>
        <dbReference type="EMBL" id="SCW34038.1"/>
    </source>
</evidence>
<dbReference type="InterPro" id="IPR050834">
    <property type="entry name" value="Glycosyltransf_2"/>
</dbReference>
<keyword evidence="1" id="KW-1003">Cell membrane</keyword>
<dbReference type="InterPro" id="IPR029044">
    <property type="entry name" value="Nucleotide-diphossugar_trans"/>
</dbReference>
<comment type="caution">
    <text evidence="3">The sequence shown here is derived from an EMBL/GenBank/DDBJ whole genome shotgun (WGS) entry which is preliminary data.</text>
</comment>
<dbReference type="SUPFAM" id="SSF53448">
    <property type="entry name" value="Nucleotide-diphospho-sugar transferases"/>
    <property type="match status" value="2"/>
</dbReference>
<dbReference type="AlphaFoldDB" id="A0AB37Z4D6"/>
<evidence type="ECO:0000313" key="4">
    <source>
        <dbReference type="Proteomes" id="UP000242418"/>
    </source>
</evidence>
<keyword evidence="1" id="KW-0997">Cell inner membrane</keyword>
<keyword evidence="3" id="KW-0808">Transferase</keyword>
<dbReference type="Gene3D" id="3.90.550.10">
    <property type="entry name" value="Spore Coat Polysaccharide Biosynthesis Protein SpsA, Chain A"/>
    <property type="match status" value="2"/>
</dbReference>